<keyword evidence="3" id="KW-1185">Reference proteome</keyword>
<gene>
    <name evidence="2" type="ORF">HJ568_18040</name>
</gene>
<evidence type="ECO:0000313" key="3">
    <source>
        <dbReference type="Proteomes" id="UP000590068"/>
    </source>
</evidence>
<keyword evidence="1" id="KW-0472">Membrane</keyword>
<feature type="transmembrane region" description="Helical" evidence="1">
    <location>
        <begin position="45"/>
        <end position="65"/>
    </location>
</feature>
<proteinExistence type="predicted"/>
<comment type="caution">
    <text evidence="2">The sequence shown here is derived from an EMBL/GenBank/DDBJ whole genome shotgun (WGS) entry which is preliminary data.</text>
</comment>
<evidence type="ECO:0000313" key="2">
    <source>
        <dbReference type="EMBL" id="NMR71827.1"/>
    </source>
</evidence>
<name>A0ABX1UFD6_9VIBR</name>
<reference evidence="2 3" key="1">
    <citation type="submission" date="2020-04" db="EMBL/GenBank/DDBJ databases">
        <title>WGS-Seq of Vibrio isolated by the O'Toole Lab.</title>
        <authorList>
            <person name="Mckone K.P."/>
            <person name="Whitaker R."/>
            <person name="Sevigney J.L."/>
            <person name="Herring J.B."/>
            <person name="O'Toole G."/>
        </authorList>
    </citation>
    <scope>NUCLEOTIDE SEQUENCE [LARGE SCALE GENOMIC DNA]</scope>
    <source>
        <strain evidence="2 3">BS_02</strain>
    </source>
</reference>
<keyword evidence="1" id="KW-1133">Transmembrane helix</keyword>
<sequence length="66" mass="7654">MNSSINNDELDRYIDEVDLQLTEQQARNLGWYEDSEEIVIRKTTVLWSGFFIFLLAAFSIVLGVLL</sequence>
<protein>
    <submittedName>
        <fullName evidence="2">Uncharacterized protein</fullName>
    </submittedName>
</protein>
<dbReference type="EMBL" id="JABCJR010000053">
    <property type="protein sequence ID" value="NMR71827.1"/>
    <property type="molecule type" value="Genomic_DNA"/>
</dbReference>
<keyword evidence="1" id="KW-0812">Transmembrane</keyword>
<organism evidence="2 3">
    <name type="scientific">Vibrio breoganii</name>
    <dbReference type="NCBI Taxonomy" id="553239"/>
    <lineage>
        <taxon>Bacteria</taxon>
        <taxon>Pseudomonadati</taxon>
        <taxon>Pseudomonadota</taxon>
        <taxon>Gammaproteobacteria</taxon>
        <taxon>Vibrionales</taxon>
        <taxon>Vibrionaceae</taxon>
        <taxon>Vibrio</taxon>
    </lineage>
</organism>
<dbReference type="RefSeq" id="WP_102443402.1">
    <property type="nucleotide sequence ID" value="NZ_JABBXC010000054.1"/>
</dbReference>
<accession>A0ABX1UFD6</accession>
<evidence type="ECO:0000256" key="1">
    <source>
        <dbReference type="SAM" id="Phobius"/>
    </source>
</evidence>
<dbReference type="Proteomes" id="UP000590068">
    <property type="component" value="Unassembled WGS sequence"/>
</dbReference>